<evidence type="ECO:0000259" key="12">
    <source>
        <dbReference type="PROSITE" id="PS51684"/>
    </source>
</evidence>
<comment type="caution">
    <text evidence="13">The sequence shown here is derived from an EMBL/GenBank/DDBJ whole genome shotgun (WGS) entry which is preliminary data.</text>
</comment>
<evidence type="ECO:0000256" key="8">
    <source>
        <dbReference type="ARBA" id="ARBA00023242"/>
    </source>
</evidence>
<keyword evidence="11" id="KW-0175">Coiled coil</keyword>
<keyword evidence="7 10" id="KW-0496">Mitochondrion</keyword>
<evidence type="ECO:0000313" key="14">
    <source>
        <dbReference type="Proteomes" id="UP001642483"/>
    </source>
</evidence>
<proteinExistence type="inferred from homology"/>
<dbReference type="HAMAP" id="MF_03152">
    <property type="entry name" value="TRM5"/>
    <property type="match status" value="1"/>
</dbReference>
<dbReference type="Pfam" id="PF25133">
    <property type="entry name" value="TYW2_N_2"/>
    <property type="match status" value="1"/>
</dbReference>
<feature type="binding site" evidence="10">
    <location>
        <position position="241"/>
    </location>
    <ligand>
        <name>S-adenosyl-L-methionine</name>
        <dbReference type="ChEBI" id="CHEBI:59789"/>
    </ligand>
</feature>
<keyword evidence="6 10" id="KW-0819">tRNA processing</keyword>
<keyword evidence="5 10" id="KW-0949">S-adenosyl-L-methionine</keyword>
<dbReference type="Pfam" id="PF02475">
    <property type="entry name" value="TRM5-TYW2_MTfase"/>
    <property type="match status" value="1"/>
</dbReference>
<comment type="catalytic activity">
    <reaction evidence="10">
        <text>guanosine(37) in tRNA + S-adenosyl-L-methionine = N(1)-methylguanosine(37) in tRNA + S-adenosyl-L-homocysteine + H(+)</text>
        <dbReference type="Rhea" id="RHEA:36899"/>
        <dbReference type="Rhea" id="RHEA-COMP:10145"/>
        <dbReference type="Rhea" id="RHEA-COMP:10147"/>
        <dbReference type="ChEBI" id="CHEBI:15378"/>
        <dbReference type="ChEBI" id="CHEBI:57856"/>
        <dbReference type="ChEBI" id="CHEBI:59789"/>
        <dbReference type="ChEBI" id="CHEBI:73542"/>
        <dbReference type="ChEBI" id="CHEBI:74269"/>
        <dbReference type="EC" id="2.1.1.228"/>
    </reaction>
</comment>
<keyword evidence="14" id="KW-1185">Reference proteome</keyword>
<name>A0ABP0GRU8_CLALP</name>
<dbReference type="SUPFAM" id="SSF53335">
    <property type="entry name" value="S-adenosyl-L-methionine-dependent methyltransferases"/>
    <property type="match status" value="1"/>
</dbReference>
<feature type="binding site" evidence="10">
    <location>
        <begin position="305"/>
        <end position="306"/>
    </location>
    <ligand>
        <name>S-adenosyl-L-methionine</name>
        <dbReference type="ChEBI" id="CHEBI:59789"/>
    </ligand>
</feature>
<dbReference type="InterPro" id="IPR029063">
    <property type="entry name" value="SAM-dependent_MTases_sf"/>
</dbReference>
<comment type="function">
    <text evidence="9">Involved in mitochondrial tRNA methylation. Specifically methylates the N1 position of guanosine-37 in various tRNAs. Methylation is not dependent on the nature of the nucleoside 5' of the target nucleoside. This is the first step in the biosynthesis of wybutosine (yW), a modified base adjacent to the anticodon of tRNAs and required for accurate decoding.</text>
</comment>
<evidence type="ECO:0000256" key="6">
    <source>
        <dbReference type="ARBA" id="ARBA00022694"/>
    </source>
</evidence>
<evidence type="ECO:0000256" key="4">
    <source>
        <dbReference type="ARBA" id="ARBA00022679"/>
    </source>
</evidence>
<dbReference type="PANTHER" id="PTHR23245:SF36">
    <property type="entry name" value="TRNA (GUANINE(37)-N1)-METHYLTRANSFERASE"/>
    <property type="match status" value="1"/>
</dbReference>
<dbReference type="InterPro" id="IPR030382">
    <property type="entry name" value="MeTrfase_TRM5/TYW2"/>
</dbReference>
<reference evidence="13 14" key="1">
    <citation type="submission" date="2024-02" db="EMBL/GenBank/DDBJ databases">
        <authorList>
            <person name="Daric V."/>
            <person name="Darras S."/>
        </authorList>
    </citation>
    <scope>NUCLEOTIDE SEQUENCE [LARGE SCALE GENOMIC DNA]</scope>
</reference>
<evidence type="ECO:0000256" key="3">
    <source>
        <dbReference type="ARBA" id="ARBA00022603"/>
    </source>
</evidence>
<dbReference type="PROSITE" id="PS51684">
    <property type="entry name" value="SAM_MT_TRM5_TYW2"/>
    <property type="match status" value="1"/>
</dbReference>
<keyword evidence="3 10" id="KW-0489">Methyltransferase</keyword>
<feature type="coiled-coil region" evidence="11">
    <location>
        <begin position="185"/>
        <end position="212"/>
    </location>
</feature>
<comment type="function">
    <text evidence="10">Specifically methylates the N1 position of guanosine-37 in various cytoplasmic and mitochondrial tRNAs. Methylation is not dependent on the nature of the nucleoside 5' of the target nucleoside. This is the first step in the biosynthesis of wybutosine (yW), a modified base adjacent to the anticodon of tRNAs and required for accurate decoding.</text>
</comment>
<dbReference type="PANTHER" id="PTHR23245">
    <property type="entry name" value="TRNA METHYLTRANSFERASE"/>
    <property type="match status" value="1"/>
</dbReference>
<feature type="binding site" evidence="10">
    <location>
        <position position="334"/>
    </location>
    <ligand>
        <name>S-adenosyl-L-methionine</name>
        <dbReference type="ChEBI" id="CHEBI:59789"/>
    </ligand>
</feature>
<dbReference type="EMBL" id="CAWYQH010000141">
    <property type="protein sequence ID" value="CAK8694078.1"/>
    <property type="molecule type" value="Genomic_DNA"/>
</dbReference>
<gene>
    <name evidence="13" type="ORF">CVLEPA_LOCUS27352</name>
</gene>
<evidence type="ECO:0000256" key="10">
    <source>
        <dbReference type="HAMAP-Rule" id="MF_03152"/>
    </source>
</evidence>
<organism evidence="13 14">
    <name type="scientific">Clavelina lepadiformis</name>
    <name type="common">Light-bulb sea squirt</name>
    <name type="synonym">Ascidia lepadiformis</name>
    <dbReference type="NCBI Taxonomy" id="159417"/>
    <lineage>
        <taxon>Eukaryota</taxon>
        <taxon>Metazoa</taxon>
        <taxon>Chordata</taxon>
        <taxon>Tunicata</taxon>
        <taxon>Ascidiacea</taxon>
        <taxon>Aplousobranchia</taxon>
        <taxon>Clavelinidae</taxon>
        <taxon>Clavelina</taxon>
    </lineage>
</organism>
<evidence type="ECO:0000256" key="2">
    <source>
        <dbReference type="ARBA" id="ARBA00022490"/>
    </source>
</evidence>
<dbReference type="Gene3D" id="3.30.300.110">
    <property type="entry name" value="Met-10+ protein-like domains"/>
    <property type="match status" value="1"/>
</dbReference>
<keyword evidence="8 10" id="KW-0539">Nucleus</keyword>
<protein>
    <recommendedName>
        <fullName evidence="10">tRNA (guanine(37)-N1)-methyltransferase</fullName>
        <ecNumber evidence="10">2.1.1.228</ecNumber>
    </recommendedName>
    <alternativeName>
        <fullName evidence="10">M1G-methyltransferase</fullName>
    </alternativeName>
    <alternativeName>
        <fullName evidence="10">tRNA [GM37] methyltransferase</fullName>
    </alternativeName>
    <alternativeName>
        <fullName evidence="10">tRNA methyltransferase 5 homolog</fullName>
    </alternativeName>
</protein>
<evidence type="ECO:0000256" key="1">
    <source>
        <dbReference type="ARBA" id="ARBA00009775"/>
    </source>
</evidence>
<dbReference type="InterPro" id="IPR056743">
    <property type="entry name" value="TRM5-TYW2-like_MTfase"/>
</dbReference>
<comment type="subcellular location">
    <subcellularLocation>
        <location evidence="10">Mitochondrion matrix</location>
    </subcellularLocation>
    <subcellularLocation>
        <location evidence="10">Nucleus</location>
    </subcellularLocation>
    <subcellularLocation>
        <location evidence="10">Cytoplasm</location>
    </subcellularLocation>
    <text evidence="10">Predominantly in the mitochondria and in the nucleus.</text>
</comment>
<evidence type="ECO:0000256" key="11">
    <source>
        <dbReference type="SAM" id="Coils"/>
    </source>
</evidence>
<evidence type="ECO:0000256" key="9">
    <source>
        <dbReference type="ARBA" id="ARBA00045951"/>
    </source>
</evidence>
<dbReference type="Gene3D" id="3.40.50.150">
    <property type="entry name" value="Vaccinia Virus protein VP39"/>
    <property type="match status" value="1"/>
</dbReference>
<feature type="domain" description="SAM-dependent methyltransferase TRM5/TYW2-type" evidence="12">
    <location>
        <begin position="152"/>
        <end position="414"/>
    </location>
</feature>
<evidence type="ECO:0000256" key="7">
    <source>
        <dbReference type="ARBA" id="ARBA00023128"/>
    </source>
</evidence>
<evidence type="ECO:0000256" key="5">
    <source>
        <dbReference type="ARBA" id="ARBA00022691"/>
    </source>
</evidence>
<comment type="similarity">
    <text evidence="10">Belongs to the TRM5 / TYW2 family.</text>
</comment>
<keyword evidence="2 10" id="KW-0963">Cytoplasm</keyword>
<accession>A0ABP0GRU8</accession>
<dbReference type="EC" id="2.1.1.228" evidence="10"/>
<sequence length="434" mass="49456">MICRLRQTFAKYRTSAVTQGNVMLAPPPSVKGMTVLDRNAFQRKISFPSLLVPVEAIKQCKKLLKSKLPSLNMKTVINPPDGSKGYKMFLLDPDKTFLEDEMKILESHGVVNKVCYHDIEIGYDHYRVRDIMDAIIPKDPSSVEGSASPAGFSTIGHIVHLNLREHQLPFKKIIGQVFLDKVVNARTVVHKIQNIDNEYRNLEMEVLAGEDNFITRVVEYNRIFEFDFSKVFWNPRLSTEHHRITGIISKKEIVFDVCAGVGPFAIPLARKGCRVFANDLNLASVKWLEHNATLNKTKMKISNLDGRAFIQNELKKFLMNKQASTTDKVHILMNLPGIAVEFLDAFPNLLPFQESLPSVVVHVYLFCQKDDQDEIKSRIRKHLGHPLPLDATIHHVRNVAPNKDQYCISFVVSHEVLCGSRHDEGPERKKLREE</sequence>
<dbReference type="InterPro" id="IPR025792">
    <property type="entry name" value="tRNA_Gua_MeTrfase_euk"/>
</dbReference>
<comment type="subunit">
    <text evidence="10">Monomer.</text>
</comment>
<dbReference type="InterPro" id="IPR056744">
    <property type="entry name" value="TRM5/TYW2-like_N"/>
</dbReference>
<evidence type="ECO:0000313" key="13">
    <source>
        <dbReference type="EMBL" id="CAK8694078.1"/>
    </source>
</evidence>
<comment type="similarity">
    <text evidence="1">Belongs to the class I-like SAM-binding methyltransferase superfamily. TRM5/TYW2 family.</text>
</comment>
<feature type="binding site" evidence="10">
    <location>
        <begin position="279"/>
        <end position="280"/>
    </location>
    <ligand>
        <name>S-adenosyl-L-methionine</name>
        <dbReference type="ChEBI" id="CHEBI:59789"/>
    </ligand>
</feature>
<dbReference type="Proteomes" id="UP001642483">
    <property type="component" value="Unassembled WGS sequence"/>
</dbReference>
<keyword evidence="4 10" id="KW-0808">Transferase</keyword>